<organism evidence="3 4">
    <name type="scientific">Rheinheimera riviphila</name>
    <dbReference type="NCBI Taxonomy" id="1834037"/>
    <lineage>
        <taxon>Bacteria</taxon>
        <taxon>Pseudomonadati</taxon>
        <taxon>Pseudomonadota</taxon>
        <taxon>Gammaproteobacteria</taxon>
        <taxon>Chromatiales</taxon>
        <taxon>Chromatiaceae</taxon>
        <taxon>Rheinheimera</taxon>
    </lineage>
</organism>
<sequence>VPHHLVSHTVTIEATAQIICVYYQSKVVAQHPRKHHDGGFTTVKEHMPDAHIKQRWSAERLMGWADNIGSGVRAVITFQLERRQHPEQAVKRCLAILSLAKKYSNERLEAACQQALLLEQPYLKVITNLLVNNKEHASNAGVVDEQPPLTHHNIRGQHYYQ</sequence>
<feature type="non-terminal residue" evidence="3">
    <location>
        <position position="1"/>
    </location>
</feature>
<name>A0A437Q9L7_9GAMM</name>
<dbReference type="Pfam" id="PF22483">
    <property type="entry name" value="Mu-transpos_C_2"/>
    <property type="match status" value="1"/>
</dbReference>
<protein>
    <submittedName>
        <fullName evidence="3">IS21 family transposase</fullName>
    </submittedName>
</protein>
<dbReference type="EMBL" id="SACS01000047">
    <property type="protein sequence ID" value="RVU31215.1"/>
    <property type="molecule type" value="Genomic_DNA"/>
</dbReference>
<comment type="caution">
    <text evidence="3">The sequence shown here is derived from an EMBL/GenBank/DDBJ whole genome shotgun (WGS) entry which is preliminary data.</text>
</comment>
<feature type="domain" description="Transposase for insertion sequence element IS21-like C-terminal" evidence="2">
    <location>
        <begin position="1"/>
        <end position="41"/>
    </location>
</feature>
<accession>A0A437Q9L7</accession>
<proteinExistence type="predicted"/>
<keyword evidence="4" id="KW-1185">Reference proteome</keyword>
<dbReference type="AlphaFoldDB" id="A0A437Q9L7"/>
<reference evidence="3 4" key="1">
    <citation type="submission" date="2019-01" db="EMBL/GenBank/DDBJ databases">
        <authorList>
            <person name="Chen W.-M."/>
        </authorList>
    </citation>
    <scope>NUCLEOTIDE SEQUENCE [LARGE SCALE GENOMIC DNA]</scope>
    <source>
        <strain evidence="3 4">KYPC3</strain>
    </source>
</reference>
<evidence type="ECO:0000313" key="4">
    <source>
        <dbReference type="Proteomes" id="UP000283077"/>
    </source>
</evidence>
<dbReference type="RefSeq" id="WP_420849801.1">
    <property type="nucleotide sequence ID" value="NZ_SACS01000047.1"/>
</dbReference>
<evidence type="ECO:0000313" key="3">
    <source>
        <dbReference type="EMBL" id="RVU31215.1"/>
    </source>
</evidence>
<evidence type="ECO:0000256" key="1">
    <source>
        <dbReference type="SAM" id="MobiDB-lite"/>
    </source>
</evidence>
<feature type="region of interest" description="Disordered" evidence="1">
    <location>
        <begin position="141"/>
        <end position="161"/>
    </location>
</feature>
<gene>
    <name evidence="3" type="ORF">EOE67_20285</name>
</gene>
<evidence type="ECO:0000259" key="2">
    <source>
        <dbReference type="Pfam" id="PF22483"/>
    </source>
</evidence>
<dbReference type="Proteomes" id="UP000283077">
    <property type="component" value="Unassembled WGS sequence"/>
</dbReference>
<dbReference type="InterPro" id="IPR054353">
    <property type="entry name" value="IstA-like_C"/>
</dbReference>